<dbReference type="Gene3D" id="3.60.15.10">
    <property type="entry name" value="Ribonuclease Z/Hydroxyacylglutathione hydrolase-like"/>
    <property type="match status" value="1"/>
</dbReference>
<dbReference type="OrthoDB" id="515692at2759"/>
<comment type="caution">
    <text evidence="5">The sequence shown here is derived from an EMBL/GenBank/DDBJ whole genome shotgun (WGS) entry which is preliminary data.</text>
</comment>
<evidence type="ECO:0000256" key="1">
    <source>
        <dbReference type="ARBA" id="ARBA00022723"/>
    </source>
</evidence>
<accession>A0A168CF16</accession>
<organism evidence="5 6">
    <name type="scientific">Moelleriella libera RCEF 2490</name>
    <dbReference type="NCBI Taxonomy" id="1081109"/>
    <lineage>
        <taxon>Eukaryota</taxon>
        <taxon>Fungi</taxon>
        <taxon>Dikarya</taxon>
        <taxon>Ascomycota</taxon>
        <taxon>Pezizomycotina</taxon>
        <taxon>Sordariomycetes</taxon>
        <taxon>Hypocreomycetidae</taxon>
        <taxon>Hypocreales</taxon>
        <taxon>Clavicipitaceae</taxon>
        <taxon>Moelleriella</taxon>
    </lineage>
</organism>
<keyword evidence="6" id="KW-1185">Reference proteome</keyword>
<reference evidence="5 6" key="1">
    <citation type="journal article" date="2016" name="Genome Biol. Evol.">
        <title>Divergent and convergent evolution of fungal pathogenicity.</title>
        <authorList>
            <person name="Shang Y."/>
            <person name="Xiao G."/>
            <person name="Zheng P."/>
            <person name="Cen K."/>
            <person name="Zhan S."/>
            <person name="Wang C."/>
        </authorList>
    </citation>
    <scope>NUCLEOTIDE SEQUENCE [LARGE SCALE GENOMIC DNA]</scope>
    <source>
        <strain evidence="5 6">RCEF 2490</strain>
    </source>
</reference>
<dbReference type="InterPro" id="IPR036866">
    <property type="entry name" value="RibonucZ/Hydroxyglut_hydro"/>
</dbReference>
<name>A0A168CF16_9HYPO</name>
<dbReference type="InterPro" id="IPR032282">
    <property type="entry name" value="HAGH_C"/>
</dbReference>
<dbReference type="PANTHER" id="PTHR11935:SF94">
    <property type="entry name" value="TENZING NORGAY, ISOFORM C"/>
    <property type="match status" value="1"/>
</dbReference>
<protein>
    <recommendedName>
        <fullName evidence="4">Hydroxyacylglutathione hydrolase C-terminal domain-containing protein</fullName>
    </recommendedName>
</protein>
<dbReference type="GO" id="GO:0046872">
    <property type="term" value="F:metal ion binding"/>
    <property type="evidence" value="ECO:0007669"/>
    <property type="project" value="UniProtKB-KW"/>
</dbReference>
<evidence type="ECO:0000313" key="6">
    <source>
        <dbReference type="Proteomes" id="UP000078544"/>
    </source>
</evidence>
<sequence length="101" mass="11237">MHEALNKRLASLPDDTVVYPGHEYTKSNVAFTISVLQSDPVKKLQAFADSNKVTTGKFTIGDEKAHNVFMRVQDPAVQKATGATEPVDVMNKLRDMKNNFK</sequence>
<dbReference type="AlphaFoldDB" id="A0A168CF16"/>
<dbReference type="GO" id="GO:0004416">
    <property type="term" value="F:hydroxyacylglutathione hydrolase activity"/>
    <property type="evidence" value="ECO:0007669"/>
    <property type="project" value="TreeGrafter"/>
</dbReference>
<gene>
    <name evidence="5" type="ORF">AAL_03743</name>
</gene>
<keyword evidence="1" id="KW-0479">Metal-binding</keyword>
<keyword evidence="3" id="KW-0862">Zinc</keyword>
<dbReference type="EMBL" id="AZGY01000007">
    <property type="protein sequence ID" value="KZZ96514.1"/>
    <property type="molecule type" value="Genomic_DNA"/>
</dbReference>
<dbReference type="Proteomes" id="UP000078544">
    <property type="component" value="Unassembled WGS sequence"/>
</dbReference>
<evidence type="ECO:0000256" key="2">
    <source>
        <dbReference type="ARBA" id="ARBA00022801"/>
    </source>
</evidence>
<dbReference type="Pfam" id="PF16123">
    <property type="entry name" value="HAGH_C"/>
    <property type="match status" value="1"/>
</dbReference>
<dbReference type="STRING" id="1081109.A0A168CF16"/>
<evidence type="ECO:0000313" key="5">
    <source>
        <dbReference type="EMBL" id="KZZ96514.1"/>
    </source>
</evidence>
<proteinExistence type="predicted"/>
<keyword evidence="2" id="KW-0378">Hydrolase</keyword>
<evidence type="ECO:0000256" key="3">
    <source>
        <dbReference type="ARBA" id="ARBA00022833"/>
    </source>
</evidence>
<evidence type="ECO:0000259" key="4">
    <source>
        <dbReference type="Pfam" id="PF16123"/>
    </source>
</evidence>
<dbReference type="SUPFAM" id="SSF56281">
    <property type="entry name" value="Metallo-hydrolase/oxidoreductase"/>
    <property type="match status" value="1"/>
</dbReference>
<dbReference type="PANTHER" id="PTHR11935">
    <property type="entry name" value="BETA LACTAMASE DOMAIN"/>
    <property type="match status" value="1"/>
</dbReference>
<feature type="domain" description="Hydroxyacylglutathione hydrolase C-terminal" evidence="4">
    <location>
        <begin position="23"/>
        <end position="100"/>
    </location>
</feature>